<proteinExistence type="predicted"/>
<reference evidence="3" key="1">
    <citation type="submission" date="2020-05" db="EMBL/GenBank/DDBJ databases">
        <title>Phylogenomic resolution of chytrid fungi.</title>
        <authorList>
            <person name="Stajich J.E."/>
            <person name="Amses K."/>
            <person name="Simmons R."/>
            <person name="Seto K."/>
            <person name="Myers J."/>
            <person name="Bonds A."/>
            <person name="Quandt C.A."/>
            <person name="Barry K."/>
            <person name="Liu P."/>
            <person name="Grigoriev I."/>
            <person name="Longcore J.E."/>
            <person name="James T.Y."/>
        </authorList>
    </citation>
    <scope>NUCLEOTIDE SEQUENCE</scope>
    <source>
        <strain evidence="3">PLAUS21</strain>
    </source>
</reference>
<gene>
    <name evidence="3" type="ORF">HK103_006521</name>
</gene>
<evidence type="ECO:0000313" key="4">
    <source>
        <dbReference type="Proteomes" id="UP001210925"/>
    </source>
</evidence>
<feature type="transmembrane region" description="Helical" evidence="1">
    <location>
        <begin position="167"/>
        <end position="192"/>
    </location>
</feature>
<protein>
    <recommendedName>
        <fullName evidence="2">DUF642 domain-containing protein</fullName>
    </recommendedName>
</protein>
<dbReference type="Proteomes" id="UP001210925">
    <property type="component" value="Unassembled WGS sequence"/>
</dbReference>
<feature type="domain" description="DUF642" evidence="2">
    <location>
        <begin position="4"/>
        <end position="147"/>
    </location>
</feature>
<organism evidence="3 4">
    <name type="scientific">Boothiomyces macroporosus</name>
    <dbReference type="NCBI Taxonomy" id="261099"/>
    <lineage>
        <taxon>Eukaryota</taxon>
        <taxon>Fungi</taxon>
        <taxon>Fungi incertae sedis</taxon>
        <taxon>Chytridiomycota</taxon>
        <taxon>Chytridiomycota incertae sedis</taxon>
        <taxon>Chytridiomycetes</taxon>
        <taxon>Rhizophydiales</taxon>
        <taxon>Terramycetaceae</taxon>
        <taxon>Boothiomyces</taxon>
    </lineage>
</organism>
<keyword evidence="1" id="KW-0472">Membrane</keyword>
<dbReference type="AlphaFoldDB" id="A0AAD5YAQ3"/>
<comment type="caution">
    <text evidence="3">The sequence shown here is derived from an EMBL/GenBank/DDBJ whole genome shotgun (WGS) entry which is preliminary data.</text>
</comment>
<dbReference type="Pfam" id="PF04862">
    <property type="entry name" value="DUF642"/>
    <property type="match status" value="1"/>
</dbReference>
<evidence type="ECO:0000256" key="1">
    <source>
        <dbReference type="SAM" id="Phobius"/>
    </source>
</evidence>
<evidence type="ECO:0000259" key="2">
    <source>
        <dbReference type="Pfam" id="PF04862"/>
    </source>
</evidence>
<keyword evidence="1" id="KW-1133">Transmembrane helix</keyword>
<dbReference type="InterPro" id="IPR006946">
    <property type="entry name" value="DGR2-like_dom"/>
</dbReference>
<dbReference type="EMBL" id="JADGKB010000007">
    <property type="protein sequence ID" value="KAJ3261212.1"/>
    <property type="molecule type" value="Genomic_DNA"/>
</dbReference>
<sequence>MQNLILNAGFEDISAQYCSNTTCILNNTMAIYPWTTNHTFELLDYPLFAYEGKYALSLNTDSPYTISQAVSLQPLQQYQLTFMVTSQEACTGYIGVGNELVFFNCNKEFANWKRVYYTFIASDVKSTINIGSTTNGSSGPIIDNVILAPLLSTNSTSNLDGTSTGTILLAVFVIVIVIFVVCLSGWLIYYIWATSKWEERVNREVEMEDMVDDCATLNEEPIIVQVGGE</sequence>
<keyword evidence="1" id="KW-0812">Transmembrane</keyword>
<dbReference type="Gene3D" id="2.60.120.260">
    <property type="entry name" value="Galactose-binding domain-like"/>
    <property type="match status" value="1"/>
</dbReference>
<evidence type="ECO:0000313" key="3">
    <source>
        <dbReference type="EMBL" id="KAJ3261212.1"/>
    </source>
</evidence>
<accession>A0AAD5YAQ3</accession>
<name>A0AAD5YAQ3_9FUNG</name>
<keyword evidence="4" id="KW-1185">Reference proteome</keyword>